<dbReference type="InterPro" id="IPR001752">
    <property type="entry name" value="Kinesin_motor_dom"/>
</dbReference>
<dbReference type="PRINTS" id="PR00380">
    <property type="entry name" value="KINESINHEAVY"/>
</dbReference>
<comment type="caution">
    <text evidence="12">The sequence shown here is derived from an EMBL/GenBank/DDBJ whole genome shotgun (WGS) entry which is preliminary data.</text>
</comment>
<name>A0A9Q1BKB0_HOLLE</name>
<gene>
    <name evidence="12" type="ORF">HOLleu_30360</name>
</gene>
<feature type="region of interest" description="Disordered" evidence="10">
    <location>
        <begin position="499"/>
        <end position="527"/>
    </location>
</feature>
<keyword evidence="3 7" id="KW-0547">Nucleotide-binding</keyword>
<dbReference type="Gene3D" id="3.40.850.10">
    <property type="entry name" value="Kinesin motor domain"/>
    <property type="match status" value="1"/>
</dbReference>
<dbReference type="Proteomes" id="UP001152320">
    <property type="component" value="Chromosome 15"/>
</dbReference>
<feature type="compositionally biased region" description="Basic and acidic residues" evidence="10">
    <location>
        <begin position="499"/>
        <end position="512"/>
    </location>
</feature>
<feature type="coiled-coil region" evidence="9">
    <location>
        <begin position="406"/>
        <end position="447"/>
    </location>
</feature>
<evidence type="ECO:0000256" key="1">
    <source>
        <dbReference type="ARBA" id="ARBA00004245"/>
    </source>
</evidence>
<feature type="coiled-coil region" evidence="9">
    <location>
        <begin position="317"/>
        <end position="351"/>
    </location>
</feature>
<feature type="binding site" evidence="7">
    <location>
        <begin position="91"/>
        <end position="98"/>
    </location>
    <ligand>
        <name>ATP</name>
        <dbReference type="ChEBI" id="CHEBI:30616"/>
    </ligand>
</feature>
<dbReference type="SUPFAM" id="SSF52540">
    <property type="entry name" value="P-loop containing nucleoside triphosphate hydrolases"/>
    <property type="match status" value="1"/>
</dbReference>
<dbReference type="PROSITE" id="PS00411">
    <property type="entry name" value="KINESIN_MOTOR_1"/>
    <property type="match status" value="1"/>
</dbReference>
<evidence type="ECO:0000313" key="13">
    <source>
        <dbReference type="Proteomes" id="UP001152320"/>
    </source>
</evidence>
<proteinExistence type="inferred from homology"/>
<reference evidence="12" key="1">
    <citation type="submission" date="2021-10" db="EMBL/GenBank/DDBJ databases">
        <title>Tropical sea cucumber genome reveals ecological adaptation and Cuvierian tubules defense mechanism.</title>
        <authorList>
            <person name="Chen T."/>
        </authorList>
    </citation>
    <scope>NUCLEOTIDE SEQUENCE</scope>
    <source>
        <strain evidence="12">Nanhai2018</strain>
        <tissue evidence="12">Muscle</tissue>
    </source>
</reference>
<dbReference type="GO" id="GO:0005874">
    <property type="term" value="C:microtubule"/>
    <property type="evidence" value="ECO:0007669"/>
    <property type="project" value="UniProtKB-KW"/>
</dbReference>
<dbReference type="GO" id="GO:0008017">
    <property type="term" value="F:microtubule binding"/>
    <property type="evidence" value="ECO:0007669"/>
    <property type="project" value="InterPro"/>
</dbReference>
<evidence type="ECO:0000256" key="8">
    <source>
        <dbReference type="RuleBase" id="RU000394"/>
    </source>
</evidence>
<keyword evidence="7 8" id="KW-0505">Motor protein</keyword>
<dbReference type="GO" id="GO:0005524">
    <property type="term" value="F:ATP binding"/>
    <property type="evidence" value="ECO:0007669"/>
    <property type="project" value="UniProtKB-UniRule"/>
</dbReference>
<organism evidence="12 13">
    <name type="scientific">Holothuria leucospilota</name>
    <name type="common">Black long sea cucumber</name>
    <name type="synonym">Mertensiothuria leucospilota</name>
    <dbReference type="NCBI Taxonomy" id="206669"/>
    <lineage>
        <taxon>Eukaryota</taxon>
        <taxon>Metazoa</taxon>
        <taxon>Echinodermata</taxon>
        <taxon>Eleutherozoa</taxon>
        <taxon>Echinozoa</taxon>
        <taxon>Holothuroidea</taxon>
        <taxon>Aspidochirotacea</taxon>
        <taxon>Aspidochirotida</taxon>
        <taxon>Holothuriidae</taxon>
        <taxon>Holothuria</taxon>
    </lineage>
</organism>
<dbReference type="SMART" id="SM00129">
    <property type="entry name" value="KISc"/>
    <property type="match status" value="1"/>
</dbReference>
<keyword evidence="13" id="KW-1185">Reference proteome</keyword>
<evidence type="ECO:0000256" key="2">
    <source>
        <dbReference type="ARBA" id="ARBA00022490"/>
    </source>
</evidence>
<dbReference type="OrthoDB" id="3176171at2759"/>
<evidence type="ECO:0000256" key="6">
    <source>
        <dbReference type="ARBA" id="ARBA00023212"/>
    </source>
</evidence>
<accession>A0A9Q1BKB0</accession>
<evidence type="ECO:0000313" key="12">
    <source>
        <dbReference type="EMBL" id="KAJ8028193.1"/>
    </source>
</evidence>
<keyword evidence="8" id="KW-0493">Microtubule</keyword>
<dbReference type="GO" id="GO:0007052">
    <property type="term" value="P:mitotic spindle organization"/>
    <property type="evidence" value="ECO:0007669"/>
    <property type="project" value="TreeGrafter"/>
</dbReference>
<dbReference type="InterPro" id="IPR019821">
    <property type="entry name" value="Kinesin_motor_CS"/>
</dbReference>
<dbReference type="GO" id="GO:0051231">
    <property type="term" value="P:spindle elongation"/>
    <property type="evidence" value="ECO:0007669"/>
    <property type="project" value="TreeGrafter"/>
</dbReference>
<dbReference type="PROSITE" id="PS50067">
    <property type="entry name" value="KINESIN_MOTOR_2"/>
    <property type="match status" value="1"/>
</dbReference>
<comment type="similarity">
    <text evidence="7 8">Belongs to the TRAFAC class myosin-kinesin ATPase superfamily. Kinesin family.</text>
</comment>
<dbReference type="FunFam" id="3.40.850.10:FF:000220">
    <property type="entry name" value="Kinesin-like protein"/>
    <property type="match status" value="1"/>
</dbReference>
<sequence length="710" mass="81454">MATKVMVQVIARCRPFIDSENGKGATRIIKMAGDKITIQNPQQGGAGKESTFAYDACYFWDVRTSQIFKEQIEPLLKKALDGNNVAFLAYGQTNSGKTHLLTGSLESPGIVPMLNRSLFKHLSESTKKFLVTVSHLEIIDKTMTDLLNPHSEEMKIRQHPQLGIYVEGLSEFVVHSGEDLAKYYDQGNRARKAGASDMRKHRARAHGIFTITVEQKDPNGSHAIRSRIQIIDLAGSEGIQNQDESLVVFGNVIKALGDPRSKGGHVPYRDSIVTRLLQEALGGNSSTLVFATVSPADTCYNESLNTLEHAQYCRNIENNVKKNVDDSETLRNELREEISRLREKLSSSNLSDPSSKEDVARMQELIKDLQVAKKQTWDEKERLSMQYEEDRKLNLAKRGILQWVMAESLRRDNKQLQERMMVMQNEKDQLQNEYKEKRKLVDSLKEDLQLRIVEYTKMAESGKATEGETKAKVNAIHELKETVKKEGEALKEVKKQLKELQDRQKKEKEDMRSQQSDLQHNSELRRLAREEERKKLEAENALMLEDELERMKMEVDHQKAEIQLKNAEGFTYSKEQAMQMEIDLGREREERRVVTMQLQAIDAEKKLVLEELKEAYGKHKEELEIQKLQNFQTFRNYREVFEEQKAALEQRYRALLEDAIQDAIFLSGRNSELELENQGLQQEIAELKDKLSMLGKRRGSSSSSSSSEEN</sequence>
<dbReference type="PANTHER" id="PTHR47969:SF15">
    <property type="entry name" value="CHROMOSOME-ASSOCIATED KINESIN KIF4A-RELATED"/>
    <property type="match status" value="1"/>
</dbReference>
<dbReference type="PANTHER" id="PTHR47969">
    <property type="entry name" value="CHROMOSOME-ASSOCIATED KINESIN KIF4A-RELATED"/>
    <property type="match status" value="1"/>
</dbReference>
<dbReference type="GO" id="GO:0003777">
    <property type="term" value="F:microtubule motor activity"/>
    <property type="evidence" value="ECO:0007669"/>
    <property type="project" value="InterPro"/>
</dbReference>
<keyword evidence="2" id="KW-0963">Cytoplasm</keyword>
<dbReference type="AlphaFoldDB" id="A0A9Q1BKB0"/>
<dbReference type="GO" id="GO:0005875">
    <property type="term" value="C:microtubule associated complex"/>
    <property type="evidence" value="ECO:0007669"/>
    <property type="project" value="TreeGrafter"/>
</dbReference>
<evidence type="ECO:0000256" key="3">
    <source>
        <dbReference type="ARBA" id="ARBA00022741"/>
    </source>
</evidence>
<evidence type="ECO:0000256" key="5">
    <source>
        <dbReference type="ARBA" id="ARBA00023054"/>
    </source>
</evidence>
<dbReference type="InterPro" id="IPR036961">
    <property type="entry name" value="Kinesin_motor_dom_sf"/>
</dbReference>
<evidence type="ECO:0000256" key="4">
    <source>
        <dbReference type="ARBA" id="ARBA00022840"/>
    </source>
</evidence>
<dbReference type="GO" id="GO:0007018">
    <property type="term" value="P:microtubule-based movement"/>
    <property type="evidence" value="ECO:0007669"/>
    <property type="project" value="InterPro"/>
</dbReference>
<evidence type="ECO:0000256" key="7">
    <source>
        <dbReference type="PROSITE-ProRule" id="PRU00283"/>
    </source>
</evidence>
<comment type="subcellular location">
    <subcellularLocation>
        <location evidence="1">Cytoplasm</location>
        <location evidence="1">Cytoskeleton</location>
    </subcellularLocation>
</comment>
<evidence type="ECO:0000259" key="11">
    <source>
        <dbReference type="PROSITE" id="PS50067"/>
    </source>
</evidence>
<dbReference type="Pfam" id="PF00225">
    <property type="entry name" value="Kinesin"/>
    <property type="match status" value="1"/>
</dbReference>
<protein>
    <recommendedName>
        <fullName evidence="8">Kinesin-like protein</fullName>
    </recommendedName>
</protein>
<keyword evidence="6" id="KW-0206">Cytoskeleton</keyword>
<keyword evidence="5 9" id="KW-0175">Coiled coil</keyword>
<dbReference type="InterPro" id="IPR027417">
    <property type="entry name" value="P-loop_NTPase"/>
</dbReference>
<dbReference type="InterPro" id="IPR027640">
    <property type="entry name" value="Kinesin-like_fam"/>
</dbReference>
<dbReference type="EMBL" id="JAIZAY010000015">
    <property type="protein sequence ID" value="KAJ8028193.1"/>
    <property type="molecule type" value="Genomic_DNA"/>
</dbReference>
<keyword evidence="4 7" id="KW-0067">ATP-binding</keyword>
<evidence type="ECO:0000256" key="9">
    <source>
        <dbReference type="SAM" id="Coils"/>
    </source>
</evidence>
<feature type="domain" description="Kinesin motor" evidence="11">
    <location>
        <begin position="6"/>
        <end position="316"/>
    </location>
</feature>
<evidence type="ECO:0000256" key="10">
    <source>
        <dbReference type="SAM" id="MobiDB-lite"/>
    </source>
</evidence>